<name>A0A1I6LLR7_9BACT</name>
<gene>
    <name evidence="3" type="ORF">SAMN05421771_0907</name>
</gene>
<dbReference type="InterPro" id="IPR012347">
    <property type="entry name" value="Ferritin-like"/>
</dbReference>
<dbReference type="Gene3D" id="1.20.1260.10">
    <property type="match status" value="1"/>
</dbReference>
<proteinExistence type="predicted"/>
<accession>A0A1I6LLR7</accession>
<feature type="signal peptide" evidence="1">
    <location>
        <begin position="1"/>
        <end position="26"/>
    </location>
</feature>
<dbReference type="Pfam" id="PF03713">
    <property type="entry name" value="DUF305"/>
    <property type="match status" value="1"/>
</dbReference>
<protein>
    <submittedName>
        <fullName evidence="3">Uncharacterized conserved protein, DUF305 family</fullName>
    </submittedName>
</protein>
<evidence type="ECO:0000259" key="2">
    <source>
        <dbReference type="Pfam" id="PF03713"/>
    </source>
</evidence>
<dbReference type="Proteomes" id="UP000199024">
    <property type="component" value="Unassembled WGS sequence"/>
</dbReference>
<evidence type="ECO:0000313" key="4">
    <source>
        <dbReference type="Proteomes" id="UP000199024"/>
    </source>
</evidence>
<dbReference type="InterPro" id="IPR005183">
    <property type="entry name" value="DUF305_CopM-like"/>
</dbReference>
<dbReference type="PANTHER" id="PTHR36933:SF1">
    <property type="entry name" value="SLL0788 PROTEIN"/>
    <property type="match status" value="1"/>
</dbReference>
<dbReference type="RefSeq" id="WP_089837001.1">
    <property type="nucleotide sequence ID" value="NZ_FOZL01000001.1"/>
</dbReference>
<dbReference type="AlphaFoldDB" id="A0A1I6LLR7"/>
<sequence>MAFRLSLVCAALLPLYASLATGQTPAANPVPLMQPGAPGQPTKTLTRPTVGTAVRAVTDGDVKFMQDMVMHHSQAVEMVNLMEDHTRNPQLLELGQRIKISQGDEILFMKRWLTFYDKPLEADNGMGGMDMSTMPGMEDTPMMPGMLSPRQMNALRKARGAEFDHLFLTGMIQHHTGALSMVKDLFNGPGSGQEPQLFDFTADVVVTQQGEIDTMRTMLASEKQKEKQ</sequence>
<dbReference type="EMBL" id="FOZL01000001">
    <property type="protein sequence ID" value="SFS04371.1"/>
    <property type="molecule type" value="Genomic_DNA"/>
</dbReference>
<feature type="domain" description="DUF305" evidence="2">
    <location>
        <begin position="61"/>
        <end position="219"/>
    </location>
</feature>
<dbReference type="PANTHER" id="PTHR36933">
    <property type="entry name" value="SLL0788 PROTEIN"/>
    <property type="match status" value="1"/>
</dbReference>
<keyword evidence="4" id="KW-1185">Reference proteome</keyword>
<evidence type="ECO:0000313" key="3">
    <source>
        <dbReference type="EMBL" id="SFS04371.1"/>
    </source>
</evidence>
<evidence type="ECO:0000256" key="1">
    <source>
        <dbReference type="SAM" id="SignalP"/>
    </source>
</evidence>
<feature type="chain" id="PRO_5011625007" evidence="1">
    <location>
        <begin position="27"/>
        <end position="228"/>
    </location>
</feature>
<organism evidence="3 4">
    <name type="scientific">Granulicella pectinivorans</name>
    <dbReference type="NCBI Taxonomy" id="474950"/>
    <lineage>
        <taxon>Bacteria</taxon>
        <taxon>Pseudomonadati</taxon>
        <taxon>Acidobacteriota</taxon>
        <taxon>Terriglobia</taxon>
        <taxon>Terriglobales</taxon>
        <taxon>Acidobacteriaceae</taxon>
        <taxon>Granulicella</taxon>
    </lineage>
</organism>
<reference evidence="3 4" key="1">
    <citation type="submission" date="2016-10" db="EMBL/GenBank/DDBJ databases">
        <authorList>
            <person name="de Groot N.N."/>
        </authorList>
    </citation>
    <scope>NUCLEOTIDE SEQUENCE [LARGE SCALE GENOMIC DNA]</scope>
    <source>
        <strain evidence="3 4">DSM 21001</strain>
    </source>
</reference>
<keyword evidence="1" id="KW-0732">Signal</keyword>
<dbReference type="STRING" id="474950.SAMN05421771_0907"/>
<dbReference type="OrthoDB" id="8603558at2"/>